<dbReference type="GO" id="GO:0006537">
    <property type="term" value="P:glutamate biosynthetic process"/>
    <property type="evidence" value="ECO:0007669"/>
    <property type="project" value="InterPro"/>
</dbReference>
<dbReference type="AlphaFoldDB" id="A0A927MH63"/>
<keyword evidence="4" id="KW-1185">Reference proteome</keyword>
<evidence type="ECO:0000313" key="4">
    <source>
        <dbReference type="Proteomes" id="UP000658225"/>
    </source>
</evidence>
<comment type="caution">
    <text evidence="3">The sequence shown here is derived from an EMBL/GenBank/DDBJ whole genome shotgun (WGS) entry which is preliminary data.</text>
</comment>
<dbReference type="PANTHER" id="PTHR43819">
    <property type="entry name" value="ARCHAEAL-TYPE GLUTAMATE SYNTHASE [NADPH]"/>
    <property type="match status" value="1"/>
</dbReference>
<feature type="domain" description="Glutamate synthase" evidence="2">
    <location>
        <begin position="1"/>
        <end position="53"/>
    </location>
</feature>
<protein>
    <submittedName>
        <fullName evidence="3">Glutamate synthase domain-containing protein 2</fullName>
    </submittedName>
</protein>
<dbReference type="SUPFAM" id="SSF51395">
    <property type="entry name" value="FMN-linked oxidoreductases"/>
    <property type="match status" value="1"/>
</dbReference>
<gene>
    <name evidence="3" type="ORF">H4683_000026</name>
</gene>
<proteinExistence type="inferred from homology"/>
<name>A0A927MH63_9BACL</name>
<dbReference type="Proteomes" id="UP000658225">
    <property type="component" value="Unassembled WGS sequence"/>
</dbReference>
<evidence type="ECO:0000259" key="2">
    <source>
        <dbReference type="Pfam" id="PF01645"/>
    </source>
</evidence>
<evidence type="ECO:0000313" key="3">
    <source>
        <dbReference type="EMBL" id="MBE1552957.1"/>
    </source>
</evidence>
<comment type="similarity">
    <text evidence="1">Belongs to the glutamate synthase family.</text>
</comment>
<dbReference type="EMBL" id="JADBEL010000001">
    <property type="protein sequence ID" value="MBE1552957.1"/>
    <property type="molecule type" value="Genomic_DNA"/>
</dbReference>
<accession>A0A927MH63</accession>
<dbReference type="InterPro" id="IPR002932">
    <property type="entry name" value="Glu_synthdom"/>
</dbReference>
<dbReference type="Gene3D" id="3.20.20.70">
    <property type="entry name" value="Aldolase class I"/>
    <property type="match status" value="1"/>
</dbReference>
<organism evidence="3 4">
    <name type="scientific">Sporosarcina limicola</name>
    <dbReference type="NCBI Taxonomy" id="34101"/>
    <lineage>
        <taxon>Bacteria</taxon>
        <taxon>Bacillati</taxon>
        <taxon>Bacillota</taxon>
        <taxon>Bacilli</taxon>
        <taxon>Bacillales</taxon>
        <taxon>Caryophanaceae</taxon>
        <taxon>Sporosarcina</taxon>
    </lineage>
</organism>
<dbReference type="Pfam" id="PF01645">
    <property type="entry name" value="Glu_synthase"/>
    <property type="match status" value="1"/>
</dbReference>
<dbReference type="InterPro" id="IPR013785">
    <property type="entry name" value="Aldolase_TIM"/>
</dbReference>
<sequence length="78" mass="8769">MAHRCHTDDCPAAVATTDKKLQQGLVVEDKKFRVTNYILTMREGLFCIAGVAGLDSPTKLARHHVVYKDERGRIFPVE</sequence>
<evidence type="ECO:0000256" key="1">
    <source>
        <dbReference type="ARBA" id="ARBA00009716"/>
    </source>
</evidence>
<dbReference type="PANTHER" id="PTHR43819:SF1">
    <property type="entry name" value="ARCHAEAL-TYPE GLUTAMATE SYNTHASE [NADPH]"/>
    <property type="match status" value="1"/>
</dbReference>
<dbReference type="GO" id="GO:0015930">
    <property type="term" value="F:glutamate synthase activity"/>
    <property type="evidence" value="ECO:0007669"/>
    <property type="project" value="InterPro"/>
</dbReference>
<reference evidence="3" key="1">
    <citation type="submission" date="2020-10" db="EMBL/GenBank/DDBJ databases">
        <title>Genomic Encyclopedia of Type Strains, Phase IV (KMG-IV): sequencing the most valuable type-strain genomes for metagenomic binning, comparative biology and taxonomic classification.</title>
        <authorList>
            <person name="Goeker M."/>
        </authorList>
    </citation>
    <scope>NUCLEOTIDE SEQUENCE</scope>
    <source>
        <strain evidence="3">DSM 13886</strain>
    </source>
</reference>